<sequence>MTEYTSNQVKSTTKTLQSALDNLAEAKTVAVNKIPLPPNVQKNIEEVRNTANVSVLFPEIRTWTSLKTINLFLNSMREIVNIAFVMLFLAVQINACSILSFRHALFCVHIYGHWLDHLQTHLCCVASISYSITYGTLSTSKDVTFQTVSNVNKFITNVANKNGTGPNSFSQSGPLVPALCNPYHSDMTDRKCITGEVDFSNADAVHLCSVHSSGLFLQESGGTGPATKYMGPPPYASRPIGV</sequence>
<reference evidence="2 3" key="1">
    <citation type="journal article" date="2016" name="G3 (Bethesda)">
        <title>First Draft Assembly and Annotation of the Genome of a California Endemic Oak Quercus lobata Nee (Fagaceae).</title>
        <authorList>
            <person name="Sork V.L."/>
            <person name="Fitz-Gibbon S.T."/>
            <person name="Puiu D."/>
            <person name="Crepeau M."/>
            <person name="Gugger P.F."/>
            <person name="Sherman R."/>
            <person name="Stevens K."/>
            <person name="Langley C.H."/>
            <person name="Pellegrini M."/>
            <person name="Salzberg S.L."/>
        </authorList>
    </citation>
    <scope>NUCLEOTIDE SEQUENCE [LARGE SCALE GENOMIC DNA]</scope>
    <source>
        <strain evidence="2 3">cv. SW786</strain>
    </source>
</reference>
<dbReference type="PANTHER" id="PTHR31414">
    <property type="entry name" value="TRANSMEMBRANE PROTEIN DDB_G0292058"/>
    <property type="match status" value="1"/>
</dbReference>
<keyword evidence="1" id="KW-0472">Membrane</keyword>
<dbReference type="EMBL" id="LRBV02000005">
    <property type="status" value="NOT_ANNOTATED_CDS"/>
    <property type="molecule type" value="Genomic_DNA"/>
</dbReference>
<accession>A0A7N2LPS5</accession>
<dbReference type="InterPro" id="IPR040283">
    <property type="entry name" value="DDB_G0292058-like"/>
</dbReference>
<evidence type="ECO:0000313" key="3">
    <source>
        <dbReference type="Proteomes" id="UP000594261"/>
    </source>
</evidence>
<dbReference type="Proteomes" id="UP000594261">
    <property type="component" value="Chromosome 5"/>
</dbReference>
<dbReference type="GO" id="GO:0009506">
    <property type="term" value="C:plasmodesma"/>
    <property type="evidence" value="ECO:0007669"/>
    <property type="project" value="TreeGrafter"/>
</dbReference>
<keyword evidence="1" id="KW-1133">Transmembrane helix</keyword>
<dbReference type="GO" id="GO:0005886">
    <property type="term" value="C:plasma membrane"/>
    <property type="evidence" value="ECO:0007669"/>
    <property type="project" value="TreeGrafter"/>
</dbReference>
<keyword evidence="3" id="KW-1185">Reference proteome</keyword>
<dbReference type="PANTHER" id="PTHR31414:SF15">
    <property type="entry name" value="PLASMA MEMBRANE FUSION PROTEIN"/>
    <property type="match status" value="1"/>
</dbReference>
<dbReference type="InParanoid" id="A0A7N2LPS5"/>
<organism evidence="2 3">
    <name type="scientific">Quercus lobata</name>
    <name type="common">Valley oak</name>
    <dbReference type="NCBI Taxonomy" id="97700"/>
    <lineage>
        <taxon>Eukaryota</taxon>
        <taxon>Viridiplantae</taxon>
        <taxon>Streptophyta</taxon>
        <taxon>Embryophyta</taxon>
        <taxon>Tracheophyta</taxon>
        <taxon>Spermatophyta</taxon>
        <taxon>Magnoliopsida</taxon>
        <taxon>eudicotyledons</taxon>
        <taxon>Gunneridae</taxon>
        <taxon>Pentapetalae</taxon>
        <taxon>rosids</taxon>
        <taxon>fabids</taxon>
        <taxon>Fagales</taxon>
        <taxon>Fagaceae</taxon>
        <taxon>Quercus</taxon>
    </lineage>
</organism>
<feature type="transmembrane region" description="Helical" evidence="1">
    <location>
        <begin position="79"/>
        <end position="101"/>
    </location>
</feature>
<dbReference type="Gramene" id="QL05p033225:mrna">
    <property type="protein sequence ID" value="QL05p033225:mrna"/>
    <property type="gene ID" value="QL05p033225"/>
</dbReference>
<protein>
    <submittedName>
        <fullName evidence="2">Uncharacterized protein</fullName>
    </submittedName>
</protein>
<proteinExistence type="predicted"/>
<name>A0A7N2LPS5_QUELO</name>
<evidence type="ECO:0000256" key="1">
    <source>
        <dbReference type="SAM" id="Phobius"/>
    </source>
</evidence>
<keyword evidence="1" id="KW-0812">Transmembrane</keyword>
<evidence type="ECO:0000313" key="2">
    <source>
        <dbReference type="EnsemblPlants" id="QL05p033225:mrna"/>
    </source>
</evidence>
<reference evidence="2" key="2">
    <citation type="submission" date="2021-01" db="UniProtKB">
        <authorList>
            <consortium name="EnsemblPlants"/>
        </authorList>
    </citation>
    <scope>IDENTIFICATION</scope>
</reference>
<dbReference type="EnsemblPlants" id="QL05p033225:mrna">
    <property type="protein sequence ID" value="QL05p033225:mrna"/>
    <property type="gene ID" value="QL05p033225"/>
</dbReference>
<dbReference type="AlphaFoldDB" id="A0A7N2LPS5"/>